<proteinExistence type="predicted"/>
<evidence type="ECO:0000313" key="2">
    <source>
        <dbReference type="Proteomes" id="UP000238081"/>
    </source>
</evidence>
<accession>A0A2S7FFK5</accession>
<dbReference type="EMBL" id="LRDH01000002">
    <property type="protein sequence ID" value="PPV17753.1"/>
    <property type="molecule type" value="Genomic_DNA"/>
</dbReference>
<protein>
    <submittedName>
        <fullName evidence="1">Uncharacterized protein</fullName>
    </submittedName>
</protein>
<dbReference type="Proteomes" id="UP000238081">
    <property type="component" value="Unassembled WGS sequence"/>
</dbReference>
<reference evidence="1 2" key="1">
    <citation type="submission" date="2016-01" db="EMBL/GenBank/DDBJ databases">
        <title>Characterization of the Clostridium difficile lineages that are prevalent in Hong Kong and China.</title>
        <authorList>
            <person name="Kwok J.S.-L."/>
            <person name="Lam W.-Y."/>
            <person name="Ip M."/>
            <person name="Chan T.-F."/>
            <person name="Hawkey P.M."/>
            <person name="Tsui S.K.-W."/>
        </authorList>
    </citation>
    <scope>NUCLEOTIDE SEQUENCE [LARGE SCALE GENOMIC DNA]</scope>
    <source>
        <strain evidence="1 2">300064</strain>
    </source>
</reference>
<dbReference type="AlphaFoldDB" id="A0A2S7FFK5"/>
<sequence>MAYISNETLKKSQDNMGLKKHNEVEANYWIFDTDDGEKIVQINTYGSDERKIKGKMSRIYS</sequence>
<comment type="caution">
    <text evidence="1">The sequence shown here is derived from an EMBL/GenBank/DDBJ whole genome shotgun (WGS) entry which is preliminary data.</text>
</comment>
<dbReference type="RefSeq" id="WP_104675523.1">
    <property type="nucleotide sequence ID" value="NZ_LRDH01000002.1"/>
</dbReference>
<gene>
    <name evidence="1" type="ORF">AWN73_07045</name>
</gene>
<organism evidence="1 2">
    <name type="scientific">Clostridium butyricum</name>
    <dbReference type="NCBI Taxonomy" id="1492"/>
    <lineage>
        <taxon>Bacteria</taxon>
        <taxon>Bacillati</taxon>
        <taxon>Bacillota</taxon>
        <taxon>Clostridia</taxon>
        <taxon>Eubacteriales</taxon>
        <taxon>Clostridiaceae</taxon>
        <taxon>Clostridium</taxon>
    </lineage>
</organism>
<evidence type="ECO:0000313" key="1">
    <source>
        <dbReference type="EMBL" id="PPV17753.1"/>
    </source>
</evidence>
<name>A0A2S7FFK5_CLOBU</name>